<dbReference type="RefSeq" id="WP_286677918.1">
    <property type="nucleotide sequence ID" value="NZ_MNXI01000045.1"/>
</dbReference>
<organism evidence="9 10">
    <name type="scientific">Candidatus Aquicultor secundus</name>
    <dbReference type="NCBI Taxonomy" id="1973895"/>
    <lineage>
        <taxon>Bacteria</taxon>
        <taxon>Bacillati</taxon>
        <taxon>Actinomycetota</taxon>
        <taxon>Candidatus Aquicultoria</taxon>
        <taxon>Candidatus Aquicultorales</taxon>
        <taxon>Candidatus Aquicultoraceae</taxon>
        <taxon>Candidatus Aquicultor</taxon>
    </lineage>
</organism>
<comment type="similarity">
    <text evidence="3">Belongs to the peptidase M50B family.</text>
</comment>
<comment type="subcellular location">
    <subcellularLocation>
        <location evidence="2">Membrane</location>
        <topology evidence="2">Multi-pass membrane protein</topology>
    </subcellularLocation>
</comment>
<gene>
    <name evidence="9" type="ORF">COY37_01200</name>
</gene>
<keyword evidence="5" id="KW-1133">Transmembrane helix</keyword>
<evidence type="ECO:0000256" key="1">
    <source>
        <dbReference type="ARBA" id="ARBA00001947"/>
    </source>
</evidence>
<dbReference type="InterPro" id="IPR008915">
    <property type="entry name" value="Peptidase_M50"/>
</dbReference>
<dbReference type="GO" id="GO:0016020">
    <property type="term" value="C:membrane"/>
    <property type="evidence" value="ECO:0007669"/>
    <property type="project" value="UniProtKB-SubCell"/>
</dbReference>
<evidence type="ECO:0000259" key="8">
    <source>
        <dbReference type="Pfam" id="PF02163"/>
    </source>
</evidence>
<keyword evidence="6" id="KW-0472">Membrane</keyword>
<dbReference type="EMBL" id="PFNG01000033">
    <property type="protein sequence ID" value="PIZ41995.1"/>
    <property type="molecule type" value="Genomic_DNA"/>
</dbReference>
<comment type="caution">
    <text evidence="9">The sequence shown here is derived from an EMBL/GenBank/DDBJ whole genome shotgun (WGS) entry which is preliminary data.</text>
</comment>
<protein>
    <recommendedName>
        <fullName evidence="8">Peptidase M50 domain-containing protein</fullName>
    </recommendedName>
</protein>
<evidence type="ECO:0000256" key="7">
    <source>
        <dbReference type="SAM" id="MobiDB-lite"/>
    </source>
</evidence>
<proteinExistence type="inferred from homology"/>
<evidence type="ECO:0000313" key="9">
    <source>
        <dbReference type="EMBL" id="PIZ41995.1"/>
    </source>
</evidence>
<evidence type="ECO:0000256" key="6">
    <source>
        <dbReference type="ARBA" id="ARBA00023136"/>
    </source>
</evidence>
<comment type="cofactor">
    <cofactor evidence="1">
        <name>Zn(2+)</name>
        <dbReference type="ChEBI" id="CHEBI:29105"/>
    </cofactor>
</comment>
<name>A0A2M7TAJ0_9ACTN</name>
<dbReference type="Proteomes" id="UP000230956">
    <property type="component" value="Unassembled WGS sequence"/>
</dbReference>
<evidence type="ECO:0000256" key="4">
    <source>
        <dbReference type="ARBA" id="ARBA00022692"/>
    </source>
</evidence>
<dbReference type="GO" id="GO:0006508">
    <property type="term" value="P:proteolysis"/>
    <property type="evidence" value="ECO:0007669"/>
    <property type="project" value="InterPro"/>
</dbReference>
<evidence type="ECO:0000256" key="5">
    <source>
        <dbReference type="ARBA" id="ARBA00022989"/>
    </source>
</evidence>
<dbReference type="AlphaFoldDB" id="A0A2M7TAJ0"/>
<evidence type="ECO:0000256" key="2">
    <source>
        <dbReference type="ARBA" id="ARBA00004141"/>
    </source>
</evidence>
<sequence length="95" mass="10435">MISVLSITPGPKSVLIFGSVLLHEMMHSIVAKSYGMTIEGIRLMLLGGVSQMTEEPRTPGIEFKNDREPGNSLSRYYDREKMFRKGVGAESTSAA</sequence>
<feature type="region of interest" description="Disordered" evidence="7">
    <location>
        <begin position="55"/>
        <end position="75"/>
    </location>
</feature>
<feature type="domain" description="Peptidase M50" evidence="8">
    <location>
        <begin position="14"/>
        <end position="57"/>
    </location>
</feature>
<reference evidence="10" key="1">
    <citation type="submission" date="2017-09" db="EMBL/GenBank/DDBJ databases">
        <title>Depth-based differentiation of microbial function through sediment-hosted aquifers and enrichment of novel symbionts in the deep terrestrial subsurface.</title>
        <authorList>
            <person name="Probst A.J."/>
            <person name="Ladd B."/>
            <person name="Jarett J.K."/>
            <person name="Geller-Mcgrath D.E."/>
            <person name="Sieber C.M.K."/>
            <person name="Emerson J.B."/>
            <person name="Anantharaman K."/>
            <person name="Thomas B.C."/>
            <person name="Malmstrom R."/>
            <person name="Stieglmeier M."/>
            <person name="Klingl A."/>
            <person name="Woyke T."/>
            <person name="Ryan C.M."/>
            <person name="Banfield J.F."/>
        </authorList>
    </citation>
    <scope>NUCLEOTIDE SEQUENCE [LARGE SCALE GENOMIC DNA]</scope>
</reference>
<dbReference type="Pfam" id="PF02163">
    <property type="entry name" value="Peptidase_M50"/>
    <property type="match status" value="1"/>
</dbReference>
<accession>A0A2M7TAJ0</accession>
<evidence type="ECO:0000313" key="10">
    <source>
        <dbReference type="Proteomes" id="UP000230956"/>
    </source>
</evidence>
<evidence type="ECO:0000256" key="3">
    <source>
        <dbReference type="ARBA" id="ARBA00007931"/>
    </source>
</evidence>
<keyword evidence="4" id="KW-0812">Transmembrane</keyword>